<evidence type="ECO:0000259" key="9">
    <source>
        <dbReference type="Pfam" id="PF01433"/>
    </source>
</evidence>
<comment type="caution">
    <text evidence="11">The sequence shown here is derived from an EMBL/GenBank/DDBJ whole genome shotgun (WGS) entry which is preliminary data.</text>
</comment>
<evidence type="ECO:0000256" key="4">
    <source>
        <dbReference type="ARBA" id="ARBA00022723"/>
    </source>
</evidence>
<keyword evidence="3" id="KW-0645">Protease</keyword>
<dbReference type="PANTHER" id="PTHR11533">
    <property type="entry name" value="PROTEASE M1 ZINC METALLOPROTEASE"/>
    <property type="match status" value="1"/>
</dbReference>
<dbReference type="Pfam" id="PF17900">
    <property type="entry name" value="Peptidase_M1_N"/>
    <property type="match status" value="1"/>
</dbReference>
<feature type="signal peptide" evidence="8">
    <location>
        <begin position="1"/>
        <end position="15"/>
    </location>
</feature>
<dbReference type="InterPro" id="IPR014782">
    <property type="entry name" value="Peptidase_M1_dom"/>
</dbReference>
<dbReference type="GO" id="GO:0016020">
    <property type="term" value="C:membrane"/>
    <property type="evidence" value="ECO:0007669"/>
    <property type="project" value="TreeGrafter"/>
</dbReference>
<keyword evidence="7" id="KW-0482">Metalloprotease</keyword>
<comment type="cofactor">
    <cofactor evidence="1">
        <name>Zn(2+)</name>
        <dbReference type="ChEBI" id="CHEBI:29105"/>
    </cofactor>
</comment>
<dbReference type="PANTHER" id="PTHR11533:SF293">
    <property type="entry name" value="AMINOPEPTIDASE-2-RELATED"/>
    <property type="match status" value="1"/>
</dbReference>
<dbReference type="EMBL" id="CAJFCV020000003">
    <property type="protein sequence ID" value="CAG9107034.1"/>
    <property type="molecule type" value="Genomic_DNA"/>
</dbReference>
<dbReference type="AlphaFoldDB" id="A0A7I8WK80"/>
<dbReference type="SUPFAM" id="SSF63737">
    <property type="entry name" value="Leukotriene A4 hydrolase N-terminal domain"/>
    <property type="match status" value="1"/>
</dbReference>
<dbReference type="Gene3D" id="1.10.390.10">
    <property type="entry name" value="Neutral Protease Domain 2"/>
    <property type="match status" value="1"/>
</dbReference>
<comment type="similarity">
    <text evidence="2">Belongs to the peptidase M1 family.</text>
</comment>
<evidence type="ECO:0000256" key="2">
    <source>
        <dbReference type="ARBA" id="ARBA00010136"/>
    </source>
</evidence>
<dbReference type="GO" id="GO:0008270">
    <property type="term" value="F:zinc ion binding"/>
    <property type="evidence" value="ECO:0007669"/>
    <property type="project" value="InterPro"/>
</dbReference>
<evidence type="ECO:0000256" key="5">
    <source>
        <dbReference type="ARBA" id="ARBA00022801"/>
    </source>
</evidence>
<proteinExistence type="inferred from homology"/>
<dbReference type="InterPro" id="IPR027268">
    <property type="entry name" value="Peptidase_M4/M1_CTD_sf"/>
</dbReference>
<evidence type="ECO:0000256" key="1">
    <source>
        <dbReference type="ARBA" id="ARBA00001947"/>
    </source>
</evidence>
<evidence type="ECO:0000256" key="8">
    <source>
        <dbReference type="SAM" id="SignalP"/>
    </source>
</evidence>
<evidence type="ECO:0000313" key="12">
    <source>
        <dbReference type="Proteomes" id="UP000659654"/>
    </source>
</evidence>
<name>A0A7I8WK80_BURXY</name>
<feature type="chain" id="PRO_5035412436" evidence="8">
    <location>
        <begin position="16"/>
        <end position="781"/>
    </location>
</feature>
<protein>
    <submittedName>
        <fullName evidence="11">(pine wood nematode) hypothetical protein</fullName>
    </submittedName>
</protein>
<dbReference type="InterPro" id="IPR045357">
    <property type="entry name" value="Aminopeptidase_N-like_N"/>
</dbReference>
<evidence type="ECO:0000259" key="10">
    <source>
        <dbReference type="Pfam" id="PF17900"/>
    </source>
</evidence>
<dbReference type="PRINTS" id="PR00756">
    <property type="entry name" value="ALADIPTASE"/>
</dbReference>
<evidence type="ECO:0000313" key="11">
    <source>
        <dbReference type="EMBL" id="CAD5220721.1"/>
    </source>
</evidence>
<dbReference type="GO" id="GO:0042277">
    <property type="term" value="F:peptide binding"/>
    <property type="evidence" value="ECO:0007669"/>
    <property type="project" value="TreeGrafter"/>
</dbReference>
<evidence type="ECO:0000256" key="6">
    <source>
        <dbReference type="ARBA" id="ARBA00022833"/>
    </source>
</evidence>
<dbReference type="EMBL" id="CAJFDI010000003">
    <property type="protein sequence ID" value="CAD5220721.1"/>
    <property type="molecule type" value="Genomic_DNA"/>
</dbReference>
<dbReference type="GO" id="GO:0006508">
    <property type="term" value="P:proteolysis"/>
    <property type="evidence" value="ECO:0007669"/>
    <property type="project" value="UniProtKB-KW"/>
</dbReference>
<dbReference type="GO" id="GO:0005737">
    <property type="term" value="C:cytoplasm"/>
    <property type="evidence" value="ECO:0007669"/>
    <property type="project" value="TreeGrafter"/>
</dbReference>
<evidence type="ECO:0000256" key="7">
    <source>
        <dbReference type="ARBA" id="ARBA00023049"/>
    </source>
</evidence>
<keyword evidence="5" id="KW-0378">Hydrolase</keyword>
<keyword evidence="6" id="KW-0862">Zinc</keyword>
<dbReference type="GO" id="GO:0070006">
    <property type="term" value="F:metalloaminopeptidase activity"/>
    <property type="evidence" value="ECO:0007669"/>
    <property type="project" value="TreeGrafter"/>
</dbReference>
<dbReference type="InterPro" id="IPR001930">
    <property type="entry name" value="Peptidase_M1"/>
</dbReference>
<dbReference type="SUPFAM" id="SSF55486">
    <property type="entry name" value="Metalloproteases ('zincins'), catalytic domain"/>
    <property type="match status" value="1"/>
</dbReference>
<dbReference type="GO" id="GO:0043171">
    <property type="term" value="P:peptide catabolic process"/>
    <property type="evidence" value="ECO:0007669"/>
    <property type="project" value="TreeGrafter"/>
</dbReference>
<reference evidence="11" key="1">
    <citation type="submission" date="2020-09" db="EMBL/GenBank/DDBJ databases">
        <authorList>
            <person name="Kikuchi T."/>
        </authorList>
    </citation>
    <scope>NUCLEOTIDE SEQUENCE</scope>
    <source>
        <strain evidence="11">Ka4C1</strain>
    </source>
</reference>
<evidence type="ECO:0000256" key="3">
    <source>
        <dbReference type="ARBA" id="ARBA00022670"/>
    </source>
</evidence>
<dbReference type="Proteomes" id="UP000659654">
    <property type="component" value="Unassembled WGS sequence"/>
</dbReference>
<feature type="domain" description="Aminopeptidase N-like N-terminal" evidence="10">
    <location>
        <begin position="37"/>
        <end position="220"/>
    </location>
</feature>
<dbReference type="InterPro" id="IPR050344">
    <property type="entry name" value="Peptidase_M1_aminopeptidases"/>
</dbReference>
<dbReference type="Proteomes" id="UP000582659">
    <property type="component" value="Unassembled WGS sequence"/>
</dbReference>
<keyword evidence="8" id="KW-0732">Signal</keyword>
<sequence>MWVLLWILSLYSVWGYGGVERHDLASDPDKNVIVESYEIEFDLRLINSYAANSNSRFRGDVKIRFQVLNSSDHVSLHACNLTVLRSSLSEFDNPSKDISITVTSKDDALDLKGQETFQVGIKYLLVFHFEGQIYNDPIGLHLQKDQRHQTKLLQSQFSPKNARRAFPNFDDPFHRAHFDLRLIIPRGIEAVSGSKVKHVIPQGQFETVVFERSDKIPSFLLGFAVGNFHKLSRTSQNGVNITLLTPHGYPSPSSFHLDAAVQCLDHLEGLLGRSFPVSELKLLATLNQGFSSESHGLIFLSSTTAFLSPTSDTRKLFQTVQNICHEISHHYFGDFVGFEDWTGLFLSEGLASYYGNRALEWNTTLKTYQNTQIIGKNLKALNAMKWAQHPVISDKGHYDAITYLVGEAMVRMFHSVLGDDIFSDAIGYYLEDRGKGTTNYKGFVAAMKKALRGQTICDGQISFEEFVDDFLTQTDHPVVYIDLVEDVYTFNVSATSSNNKWILPLHIWDSESERTELIWIKKDGTLCKPNKAFSLRNTRLLVFNPESSDFVAIHLSPLVINEYHRRLESYSLIRSMDNIVISSFATQLGLNAKTEIYGSCLLSIVDSLDVFKVPLRVVELVVESKLNLDFQPFMEQLYGFVDWTEADKFDEETEIRRLVLDYAIRFDHRPALIKCNDLFEQAKENCRDPATFKDCHHLAASIRIPVYSAALIMGLHSRDYLARHLHSLKMDTVTSVKEWAEIEELVGILDQFDHSVSESEHEKKCYPIDDKSALLSRPHTF</sequence>
<accession>A0A7I8WK80</accession>
<keyword evidence="12" id="KW-1185">Reference proteome</keyword>
<dbReference type="Pfam" id="PF01433">
    <property type="entry name" value="Peptidase_M1"/>
    <property type="match status" value="1"/>
</dbReference>
<gene>
    <name evidence="11" type="ORF">BXYJ_LOCUS6320</name>
</gene>
<dbReference type="GO" id="GO:0005615">
    <property type="term" value="C:extracellular space"/>
    <property type="evidence" value="ECO:0007669"/>
    <property type="project" value="TreeGrafter"/>
</dbReference>
<dbReference type="InterPro" id="IPR042097">
    <property type="entry name" value="Aminopeptidase_N-like_N_sf"/>
</dbReference>
<dbReference type="SMR" id="A0A7I8WK80"/>
<dbReference type="OrthoDB" id="79562at2759"/>
<keyword evidence="4" id="KW-0479">Metal-binding</keyword>
<organism evidence="11 12">
    <name type="scientific">Bursaphelenchus xylophilus</name>
    <name type="common">Pinewood nematode worm</name>
    <name type="synonym">Aphelenchoides xylophilus</name>
    <dbReference type="NCBI Taxonomy" id="6326"/>
    <lineage>
        <taxon>Eukaryota</taxon>
        <taxon>Metazoa</taxon>
        <taxon>Ecdysozoa</taxon>
        <taxon>Nematoda</taxon>
        <taxon>Chromadorea</taxon>
        <taxon>Rhabditida</taxon>
        <taxon>Tylenchina</taxon>
        <taxon>Tylenchomorpha</taxon>
        <taxon>Aphelenchoidea</taxon>
        <taxon>Aphelenchoididae</taxon>
        <taxon>Bursaphelenchus</taxon>
    </lineage>
</organism>
<feature type="domain" description="Peptidase M1 membrane alanine aminopeptidase" evidence="9">
    <location>
        <begin position="255"/>
        <end position="452"/>
    </location>
</feature>
<dbReference type="Gene3D" id="2.60.40.1730">
    <property type="entry name" value="tricorn interacting facor f3 domain"/>
    <property type="match status" value="1"/>
</dbReference>